<dbReference type="GO" id="GO:0015297">
    <property type="term" value="F:antiporter activity"/>
    <property type="evidence" value="ECO:0007669"/>
    <property type="project" value="InterPro"/>
</dbReference>
<dbReference type="RefSeq" id="XP_040741686.1">
    <property type="nucleotide sequence ID" value="XM_040891430.1"/>
</dbReference>
<reference evidence="4 5" key="1">
    <citation type="submission" date="2016-07" db="EMBL/GenBank/DDBJ databases">
        <title>Pervasive Adenine N6-methylation of Active Genes in Fungi.</title>
        <authorList>
            <consortium name="DOE Joint Genome Institute"/>
            <person name="Mondo S.J."/>
            <person name="Dannebaum R.O."/>
            <person name="Kuo R.C."/>
            <person name="Labutti K."/>
            <person name="Haridas S."/>
            <person name="Kuo A."/>
            <person name="Salamov A."/>
            <person name="Ahrendt S.R."/>
            <person name="Lipzen A."/>
            <person name="Sullivan W."/>
            <person name="Andreopoulos W.B."/>
            <person name="Clum A."/>
            <person name="Lindquist E."/>
            <person name="Daum C."/>
            <person name="Ramamoorthy G.K."/>
            <person name="Gryganskyi A."/>
            <person name="Culley D."/>
            <person name="Magnuson J.K."/>
            <person name="James T.Y."/>
            <person name="O'Malley M.A."/>
            <person name="Stajich J.E."/>
            <person name="Spatafora J.W."/>
            <person name="Visel A."/>
            <person name="Grigoriev I.V."/>
        </authorList>
    </citation>
    <scope>NUCLEOTIDE SEQUENCE [LARGE SCALE GENOMIC DNA]</scope>
    <source>
        <strain evidence="4 5">ATCC 12442</strain>
    </source>
</reference>
<dbReference type="GO" id="GO:0042729">
    <property type="term" value="C:DASH complex"/>
    <property type="evidence" value="ECO:0007669"/>
    <property type="project" value="InterPro"/>
</dbReference>
<feature type="region of interest" description="Disordered" evidence="2">
    <location>
        <begin position="473"/>
        <end position="501"/>
    </location>
</feature>
<dbReference type="GO" id="GO:0072686">
    <property type="term" value="C:mitotic spindle"/>
    <property type="evidence" value="ECO:0007669"/>
    <property type="project" value="InterPro"/>
</dbReference>
<feature type="compositionally biased region" description="Acidic residues" evidence="2">
    <location>
        <begin position="473"/>
        <end position="494"/>
    </location>
</feature>
<feature type="transmembrane region" description="Helical" evidence="3">
    <location>
        <begin position="100"/>
        <end position="118"/>
    </location>
</feature>
<evidence type="ECO:0000256" key="1">
    <source>
        <dbReference type="ARBA" id="ARBA00010199"/>
    </source>
</evidence>
<dbReference type="InterPro" id="IPR002528">
    <property type="entry name" value="MATE_fam"/>
</dbReference>
<comment type="caution">
    <text evidence="4">The sequence shown here is derived from an EMBL/GenBank/DDBJ whole genome shotgun (WGS) entry which is preliminary data.</text>
</comment>
<keyword evidence="3" id="KW-0812">Transmembrane</keyword>
<protein>
    <submittedName>
        <fullName evidence="4">Uncharacterized protein</fullName>
    </submittedName>
</protein>
<dbReference type="GeneID" id="63808078"/>
<dbReference type="Pfam" id="PF08649">
    <property type="entry name" value="DASH_Dad1"/>
    <property type="match status" value="1"/>
</dbReference>
<feature type="transmembrane region" description="Helical" evidence="3">
    <location>
        <begin position="167"/>
        <end position="186"/>
    </location>
</feature>
<dbReference type="STRING" id="61395.A0A1Y1W2Q9"/>
<evidence type="ECO:0000256" key="2">
    <source>
        <dbReference type="SAM" id="MobiDB-lite"/>
    </source>
</evidence>
<comment type="similarity">
    <text evidence="1">Belongs to the multi antimicrobial extrusion (MATE) (TC 2.A.66.1) family.</text>
</comment>
<dbReference type="PANTHER" id="PTHR11206">
    <property type="entry name" value="MULTIDRUG RESISTANCE PROTEIN"/>
    <property type="match status" value="1"/>
</dbReference>
<keyword evidence="3" id="KW-1133">Transmembrane helix</keyword>
<evidence type="ECO:0000313" key="4">
    <source>
        <dbReference type="EMBL" id="ORX67840.1"/>
    </source>
</evidence>
<sequence length="501" mass="55391">MPTDDETQPLHGSQSSPDSLAHELSWLGKASLPLIGSYYLHYLFGFLNLISLGAWGGQALGGYALANMTCANPGVRPGHRHSIGAGHAVHRVGLHLQRGLTAVTLWYVVVLCIMQFAMPTVYDVLGQPRELAEPAAEYLKVLSLGLWPWMAFECLKRYVQANTQMRLPALVLAAVVPVHLLNHYVFVWRRHASFTAVAWITVFSYWAMFLGLVFCTLAWDALRPAWHRHRPKELISTSFYALAVPAMVEACGEYMAFELMTLLAAQLGKTSLAAQAIAFNSMSMVYQLPHGVGGAAAVRIGRLLGRGQTSRACFSAADPEVLAVARRLIRIVAMIEWTDATRAIVPGILRGMGKQRWAATINIGAYYCLVLPLGAMAWAAFALGMSVLAAAYIVAILRTDWSRERTDSYTLGRTQFEREKERLIVEINQSLDIANRNFVQLNQNLESAVALGSNFGRVAQLWSEFAEIISPSVDEESVEDVEDVEMEEEEQAAEPEEHPET</sequence>
<dbReference type="AlphaFoldDB" id="A0A1Y1W2Q9"/>
<name>A0A1Y1W2Q9_9FUNG</name>
<keyword evidence="5" id="KW-1185">Reference proteome</keyword>
<feature type="transmembrane region" description="Helical" evidence="3">
    <location>
        <begin position="39"/>
        <end position="66"/>
    </location>
</feature>
<organism evidence="4 5">
    <name type="scientific">Linderina pennispora</name>
    <dbReference type="NCBI Taxonomy" id="61395"/>
    <lineage>
        <taxon>Eukaryota</taxon>
        <taxon>Fungi</taxon>
        <taxon>Fungi incertae sedis</taxon>
        <taxon>Zoopagomycota</taxon>
        <taxon>Kickxellomycotina</taxon>
        <taxon>Kickxellomycetes</taxon>
        <taxon>Kickxellales</taxon>
        <taxon>Kickxellaceae</taxon>
        <taxon>Linderina</taxon>
    </lineage>
</organism>
<evidence type="ECO:0000256" key="3">
    <source>
        <dbReference type="SAM" id="Phobius"/>
    </source>
</evidence>
<dbReference type="EMBL" id="MCFD01000011">
    <property type="protein sequence ID" value="ORX67840.1"/>
    <property type="molecule type" value="Genomic_DNA"/>
</dbReference>
<keyword evidence="3" id="KW-0472">Membrane</keyword>
<dbReference type="GO" id="GO:0016020">
    <property type="term" value="C:membrane"/>
    <property type="evidence" value="ECO:0007669"/>
    <property type="project" value="InterPro"/>
</dbReference>
<dbReference type="OrthoDB" id="2126698at2759"/>
<feature type="transmembrane region" description="Helical" evidence="3">
    <location>
        <begin position="198"/>
        <end position="222"/>
    </location>
</feature>
<accession>A0A1Y1W2Q9</accession>
<proteinExistence type="inferred from homology"/>
<evidence type="ECO:0000313" key="5">
    <source>
        <dbReference type="Proteomes" id="UP000193922"/>
    </source>
</evidence>
<dbReference type="InterPro" id="IPR013958">
    <property type="entry name" value="DASH_Dad1"/>
</dbReference>
<dbReference type="Pfam" id="PF01554">
    <property type="entry name" value="MatE"/>
    <property type="match status" value="2"/>
</dbReference>
<gene>
    <name evidence="4" type="ORF">DL89DRAFT_324022</name>
</gene>
<feature type="transmembrane region" description="Helical" evidence="3">
    <location>
        <begin position="375"/>
        <end position="397"/>
    </location>
</feature>
<dbReference type="Proteomes" id="UP000193922">
    <property type="component" value="Unassembled WGS sequence"/>
</dbReference>
<dbReference type="GO" id="GO:0042910">
    <property type="term" value="F:xenobiotic transmembrane transporter activity"/>
    <property type="evidence" value="ECO:0007669"/>
    <property type="project" value="InterPro"/>
</dbReference>